<dbReference type="PANTHER" id="PTHR43685:SF5">
    <property type="entry name" value="GLYCOSYLTRANSFERASE EPSE-RELATED"/>
    <property type="match status" value="1"/>
</dbReference>
<dbReference type="InterPro" id="IPR029044">
    <property type="entry name" value="Nucleotide-diphossugar_trans"/>
</dbReference>
<evidence type="ECO:0000313" key="5">
    <source>
        <dbReference type="EMBL" id="SCL44683.1"/>
    </source>
</evidence>
<evidence type="ECO:0000259" key="4">
    <source>
        <dbReference type="Pfam" id="PF00535"/>
    </source>
</evidence>
<keyword evidence="6" id="KW-1185">Reference proteome</keyword>
<organism evidence="5 6">
    <name type="scientific">Micromonospora citrea</name>
    <dbReference type="NCBI Taxonomy" id="47855"/>
    <lineage>
        <taxon>Bacteria</taxon>
        <taxon>Bacillati</taxon>
        <taxon>Actinomycetota</taxon>
        <taxon>Actinomycetes</taxon>
        <taxon>Micromonosporales</taxon>
        <taxon>Micromonosporaceae</taxon>
        <taxon>Micromonospora</taxon>
    </lineage>
</organism>
<dbReference type="EMBL" id="FMHZ01000002">
    <property type="protein sequence ID" value="SCL44683.1"/>
    <property type="molecule type" value="Genomic_DNA"/>
</dbReference>
<dbReference type="CDD" id="cd00761">
    <property type="entry name" value="Glyco_tranf_GTA_type"/>
    <property type="match status" value="1"/>
</dbReference>
<dbReference type="InterPro" id="IPR001173">
    <property type="entry name" value="Glyco_trans_2-like"/>
</dbReference>
<feature type="domain" description="Glycosyltransferase 2-like" evidence="4">
    <location>
        <begin position="23"/>
        <end position="172"/>
    </location>
</feature>
<dbReference type="PANTHER" id="PTHR43685">
    <property type="entry name" value="GLYCOSYLTRANSFERASE"/>
    <property type="match status" value="1"/>
</dbReference>
<keyword evidence="3 5" id="KW-0808">Transferase</keyword>
<keyword evidence="2" id="KW-0328">Glycosyltransferase</keyword>
<evidence type="ECO:0000256" key="3">
    <source>
        <dbReference type="ARBA" id="ARBA00022679"/>
    </source>
</evidence>
<dbReference type="SUPFAM" id="SSF53448">
    <property type="entry name" value="Nucleotide-diphospho-sugar transferases"/>
    <property type="match status" value="1"/>
</dbReference>
<evidence type="ECO:0000256" key="1">
    <source>
        <dbReference type="ARBA" id="ARBA00006739"/>
    </source>
</evidence>
<name>A0A1C6TSQ6_9ACTN</name>
<dbReference type="GO" id="GO:0016757">
    <property type="term" value="F:glycosyltransferase activity"/>
    <property type="evidence" value="ECO:0007669"/>
    <property type="project" value="UniProtKB-KW"/>
</dbReference>
<sequence>MTAAARPVRVSLLTAAHPRRTDFLHETAESIAALRSRLTGCGVGVEWCLVVDGPGADDATVEKAGPDRVLALPVAQGVSAARNHALAASTGDWIFPLDADDVLDVDGFEAVATTPYPDEVVWVATNRRWLDDLSRTPRWIDQPRRWQRHQLEEEWVSPFPFHPNNIMVRRSVALAAFGWPGLGVNEDVGFCLNVAASGPGLTLPAVTVLYRRWPGQTIVRTGYHDAKVHAFATIEAAVNARREQAGMTPISAPRPSPH</sequence>
<dbReference type="STRING" id="47855.GA0070606_0401"/>
<evidence type="ECO:0000313" key="6">
    <source>
        <dbReference type="Proteomes" id="UP000199001"/>
    </source>
</evidence>
<protein>
    <submittedName>
        <fullName evidence="5">Glycosyl transferase family 2</fullName>
    </submittedName>
</protein>
<comment type="similarity">
    <text evidence="1">Belongs to the glycosyltransferase 2 family.</text>
</comment>
<dbReference type="Proteomes" id="UP000199001">
    <property type="component" value="Unassembled WGS sequence"/>
</dbReference>
<dbReference type="RefSeq" id="WP_176737194.1">
    <property type="nucleotide sequence ID" value="NZ_FMHZ01000002.1"/>
</dbReference>
<proteinExistence type="inferred from homology"/>
<gene>
    <name evidence="5" type="ORF">GA0070606_0401</name>
</gene>
<dbReference type="InterPro" id="IPR050834">
    <property type="entry name" value="Glycosyltransf_2"/>
</dbReference>
<evidence type="ECO:0000256" key="2">
    <source>
        <dbReference type="ARBA" id="ARBA00022676"/>
    </source>
</evidence>
<dbReference type="Pfam" id="PF00535">
    <property type="entry name" value="Glycos_transf_2"/>
    <property type="match status" value="1"/>
</dbReference>
<reference evidence="6" key="1">
    <citation type="submission" date="2016-06" db="EMBL/GenBank/DDBJ databases">
        <authorList>
            <person name="Varghese N."/>
            <person name="Submissions Spin"/>
        </authorList>
    </citation>
    <scope>NUCLEOTIDE SEQUENCE [LARGE SCALE GENOMIC DNA]</scope>
    <source>
        <strain evidence="6">DSM 43903</strain>
    </source>
</reference>
<dbReference type="Gene3D" id="3.90.550.10">
    <property type="entry name" value="Spore Coat Polysaccharide Biosynthesis Protein SpsA, Chain A"/>
    <property type="match status" value="1"/>
</dbReference>
<dbReference type="AlphaFoldDB" id="A0A1C6TSQ6"/>
<accession>A0A1C6TSQ6</accession>